<reference evidence="7 8" key="1">
    <citation type="journal article" date="2014" name="Nat. Commun.">
        <title>Klebsormidium flaccidum genome reveals primary factors for plant terrestrial adaptation.</title>
        <authorList>
            <person name="Hori K."/>
            <person name="Maruyama F."/>
            <person name="Fujisawa T."/>
            <person name="Togashi T."/>
            <person name="Yamamoto N."/>
            <person name="Seo M."/>
            <person name="Sato S."/>
            <person name="Yamada T."/>
            <person name="Mori H."/>
            <person name="Tajima N."/>
            <person name="Moriyama T."/>
            <person name="Ikeuchi M."/>
            <person name="Watanabe M."/>
            <person name="Wada H."/>
            <person name="Kobayashi K."/>
            <person name="Saito M."/>
            <person name="Masuda T."/>
            <person name="Sasaki-Sekimoto Y."/>
            <person name="Mashiguchi K."/>
            <person name="Awai K."/>
            <person name="Shimojima M."/>
            <person name="Masuda S."/>
            <person name="Iwai M."/>
            <person name="Nobusawa T."/>
            <person name="Narise T."/>
            <person name="Kondo S."/>
            <person name="Saito H."/>
            <person name="Sato R."/>
            <person name="Murakawa M."/>
            <person name="Ihara Y."/>
            <person name="Oshima-Yamada Y."/>
            <person name="Ohtaka K."/>
            <person name="Satoh M."/>
            <person name="Sonobe K."/>
            <person name="Ishii M."/>
            <person name="Ohtani R."/>
            <person name="Kanamori-Sato M."/>
            <person name="Honoki R."/>
            <person name="Miyazaki D."/>
            <person name="Mochizuki H."/>
            <person name="Umetsu J."/>
            <person name="Higashi K."/>
            <person name="Shibata D."/>
            <person name="Kamiya Y."/>
            <person name="Sato N."/>
            <person name="Nakamura Y."/>
            <person name="Tabata S."/>
            <person name="Ida S."/>
            <person name="Kurokawa K."/>
            <person name="Ohta H."/>
        </authorList>
    </citation>
    <scope>NUCLEOTIDE SEQUENCE [LARGE SCALE GENOMIC DNA]</scope>
    <source>
        <strain evidence="7 8">NIES-2285</strain>
    </source>
</reference>
<dbReference type="AlphaFoldDB" id="A0A1Y1IBQ1"/>
<dbReference type="STRING" id="105231.A0A1Y1IBQ1"/>
<dbReference type="Proteomes" id="UP000054558">
    <property type="component" value="Unassembled WGS sequence"/>
</dbReference>
<dbReference type="InterPro" id="IPR017853">
    <property type="entry name" value="GH"/>
</dbReference>
<keyword evidence="7" id="KW-0808">Transferase</keyword>
<dbReference type="PROSITE" id="PS00572">
    <property type="entry name" value="GLYCOSYL_HYDROL_F1_1"/>
    <property type="match status" value="1"/>
</dbReference>
<keyword evidence="8" id="KW-1185">Reference proteome</keyword>
<dbReference type="PRINTS" id="PR00131">
    <property type="entry name" value="GLHYDRLASE1"/>
</dbReference>
<evidence type="ECO:0000256" key="5">
    <source>
        <dbReference type="RuleBase" id="RU003690"/>
    </source>
</evidence>
<protein>
    <submittedName>
        <fullName evidence="7">Galactolipid:galactolipid galactosyltransferase</fullName>
    </submittedName>
</protein>
<evidence type="ECO:0000256" key="4">
    <source>
        <dbReference type="PROSITE-ProRule" id="PRU10055"/>
    </source>
</evidence>
<name>A0A1Y1IBQ1_KLENI</name>
<proteinExistence type="inferred from homology"/>
<dbReference type="InterPro" id="IPR001360">
    <property type="entry name" value="Glyco_hydro_1"/>
</dbReference>
<evidence type="ECO:0000256" key="3">
    <source>
        <dbReference type="ARBA" id="ARBA00023295"/>
    </source>
</evidence>
<sequence length="569" mass="63514">MAQLAARPFAVVLVLLSSLLLLVTVSKWFPASSTHSSPQLQFTVDSVDEVLADFGPLCPGPEGVAEKGCFFFGLATAPAHVEDHLNDSWLEFAQATTPGIDPQTQKPRHLNVPAWHNVPVPEQRVRFWTDAETEIALAAAAGVTVYRMGVDWGRLVPQEPVHGTQAVVDRAALAHYRALLQQVRAHGMRVLLTLFHHSMPKWAIPYGGWTNQRTSPYFVEFSTLVHTELGDLVDYYVLFNEAHVFALLTYCSGNWPPGFAPSSFRFFQCLIPVYGDFFRAVDNMIAAHRAAYDAIHALPSKKTPVIGIAHLTSVFIPWSPFDIPAAIIGRFVNTWYIPDRLHDKLDFLGINYYGQEVISGGATYIAPGVEYSDSGRAVFPDGLYQSLTAFHARYNAPGKTPLRFIVTENGVADDIDVMRPAYIVEHLLAVHAARREGVPVDGLFHWTLSDNWEWSDGYCPKFGMVAVDRANNFTRHARPSYYLFQKIAQMGKITREQRALSWQHLRAAVARNATHPFCRAVSPSGKAFAESLDVPVQRRLVDTDWRFSRIPSDAELSSYYQLSGSRKAA</sequence>
<feature type="chain" id="PRO_5013005354" evidence="6">
    <location>
        <begin position="27"/>
        <end position="569"/>
    </location>
</feature>
<keyword evidence="6" id="KW-0732">Signal</keyword>
<evidence type="ECO:0000256" key="1">
    <source>
        <dbReference type="ARBA" id="ARBA00010838"/>
    </source>
</evidence>
<dbReference type="OMA" id="RRALMID"/>
<keyword evidence="3" id="KW-0326">Glycosidase</keyword>
<feature type="signal peptide" evidence="6">
    <location>
        <begin position="1"/>
        <end position="26"/>
    </location>
</feature>
<evidence type="ECO:0000256" key="2">
    <source>
        <dbReference type="ARBA" id="ARBA00022801"/>
    </source>
</evidence>
<comment type="similarity">
    <text evidence="1 5">Belongs to the glycosyl hydrolase 1 family.</text>
</comment>
<dbReference type="PANTHER" id="PTHR10353:SF209">
    <property type="entry name" value="GALACTOLIPID GALACTOSYLTRANSFERASE SFR2, CHLOROPLASTIC"/>
    <property type="match status" value="1"/>
</dbReference>
<evidence type="ECO:0000313" key="8">
    <source>
        <dbReference type="Proteomes" id="UP000054558"/>
    </source>
</evidence>
<dbReference type="GO" id="GO:0005975">
    <property type="term" value="P:carbohydrate metabolic process"/>
    <property type="evidence" value="ECO:0007669"/>
    <property type="project" value="InterPro"/>
</dbReference>
<evidence type="ECO:0000256" key="6">
    <source>
        <dbReference type="SAM" id="SignalP"/>
    </source>
</evidence>
<dbReference type="Gene3D" id="3.20.20.80">
    <property type="entry name" value="Glycosidases"/>
    <property type="match status" value="1"/>
</dbReference>
<organism evidence="7 8">
    <name type="scientific">Klebsormidium nitens</name>
    <name type="common">Green alga</name>
    <name type="synonym">Ulothrix nitens</name>
    <dbReference type="NCBI Taxonomy" id="105231"/>
    <lineage>
        <taxon>Eukaryota</taxon>
        <taxon>Viridiplantae</taxon>
        <taxon>Streptophyta</taxon>
        <taxon>Klebsormidiophyceae</taxon>
        <taxon>Klebsormidiales</taxon>
        <taxon>Klebsormidiaceae</taxon>
        <taxon>Klebsormidium</taxon>
    </lineage>
</organism>
<dbReference type="SUPFAM" id="SSF51445">
    <property type="entry name" value="(Trans)glycosidases"/>
    <property type="match status" value="1"/>
</dbReference>
<evidence type="ECO:0000313" key="7">
    <source>
        <dbReference type="EMBL" id="GAQ85518.1"/>
    </source>
</evidence>
<dbReference type="EMBL" id="DF237188">
    <property type="protein sequence ID" value="GAQ85518.1"/>
    <property type="molecule type" value="Genomic_DNA"/>
</dbReference>
<keyword evidence="7" id="KW-0328">Glycosyltransferase</keyword>
<dbReference type="OrthoDB" id="65569at2759"/>
<gene>
    <name evidence="7" type="ORF">KFL_002390100</name>
</gene>
<dbReference type="PANTHER" id="PTHR10353">
    <property type="entry name" value="GLYCOSYL HYDROLASE"/>
    <property type="match status" value="1"/>
</dbReference>
<dbReference type="Pfam" id="PF00232">
    <property type="entry name" value="Glyco_hydro_1"/>
    <property type="match status" value="2"/>
</dbReference>
<keyword evidence="2" id="KW-0378">Hydrolase</keyword>
<feature type="active site" description="Nucleophile" evidence="4">
    <location>
        <position position="408"/>
    </location>
</feature>
<dbReference type="InterPro" id="IPR018120">
    <property type="entry name" value="Glyco_hydro_1_AS"/>
</dbReference>
<dbReference type="GO" id="GO:0004553">
    <property type="term" value="F:hydrolase activity, hydrolyzing O-glycosyl compounds"/>
    <property type="evidence" value="ECO:0007669"/>
    <property type="project" value="InterPro"/>
</dbReference>
<accession>A0A1Y1IBQ1</accession>
<dbReference type="GO" id="GO:0008378">
    <property type="term" value="F:galactosyltransferase activity"/>
    <property type="evidence" value="ECO:0000318"/>
    <property type="project" value="GO_Central"/>
</dbReference>